<dbReference type="InterPro" id="IPR049468">
    <property type="entry name" value="Restrct_endonuc-II-like_dom"/>
</dbReference>
<dbReference type="SUPFAM" id="SSF52980">
    <property type="entry name" value="Restriction endonuclease-like"/>
    <property type="match status" value="1"/>
</dbReference>
<sequence length="320" mass="34057">MDLSRPFCGATAVRAGLVTPNQLRGPRFRRLVRGVHVRAEVPVTYLLRCEAAALAVGALAVTGAPVPGGGSVALAGWAAAEVHDARCAPKDVPVEIVAPGGSRRIRGGVLVHRGLLAPDELVPGVRIPVPGGRRPRFVPGRTVTATTPLRTAFDLARRVPRVEAVIALDALARVGGFTPTSVLDLAGRRPGARGIRRLPGLVALSDPLAGSPMETRVRLALHDGGLPPPVLQHPVGPYRIDLSYPHVRLGIEYDGEHHRDPAQARKDLERQQYLSRAGWTILRPSAVDVLLYPESLALSVRAHLERREAVVPGTGSSRSA</sequence>
<evidence type="ECO:0000313" key="3">
    <source>
        <dbReference type="Proteomes" id="UP000232453"/>
    </source>
</evidence>
<comment type="caution">
    <text evidence="2">The sequence shown here is derived from an EMBL/GenBank/DDBJ whole genome shotgun (WGS) entry which is preliminary data.</text>
</comment>
<dbReference type="AlphaFoldDB" id="A0AA44ZP05"/>
<gene>
    <name evidence="2" type="ORF">ATL51_1954</name>
</gene>
<dbReference type="Gene3D" id="3.40.960.10">
    <property type="entry name" value="VSR Endonuclease"/>
    <property type="match status" value="1"/>
</dbReference>
<accession>A0AA44ZP05</accession>
<dbReference type="InterPro" id="IPR011335">
    <property type="entry name" value="Restrct_endonuc-II-like"/>
</dbReference>
<dbReference type="EMBL" id="PHUJ01000003">
    <property type="protein sequence ID" value="PKB30294.1"/>
    <property type="molecule type" value="Genomic_DNA"/>
</dbReference>
<proteinExistence type="predicted"/>
<feature type="domain" description="Restriction endonuclease type II-like" evidence="1">
    <location>
        <begin position="220"/>
        <end position="300"/>
    </location>
</feature>
<dbReference type="Proteomes" id="UP000232453">
    <property type="component" value="Unassembled WGS sequence"/>
</dbReference>
<dbReference type="Pfam" id="PF18741">
    <property type="entry name" value="MTES_1575"/>
    <property type="match status" value="1"/>
</dbReference>
<evidence type="ECO:0000313" key="2">
    <source>
        <dbReference type="EMBL" id="PKB30294.1"/>
    </source>
</evidence>
<evidence type="ECO:0000259" key="1">
    <source>
        <dbReference type="Pfam" id="PF18741"/>
    </source>
</evidence>
<name>A0AA44ZP05_PSEA5</name>
<protein>
    <submittedName>
        <fullName evidence="2">Uncharacterized protein DUF559</fullName>
    </submittedName>
</protein>
<reference evidence="2 3" key="1">
    <citation type="submission" date="2017-11" db="EMBL/GenBank/DDBJ databases">
        <title>Sequencing the genomes of 1000 actinobacteria strains.</title>
        <authorList>
            <person name="Klenk H.-P."/>
        </authorList>
    </citation>
    <scope>NUCLEOTIDE SEQUENCE [LARGE SCALE GENOMIC DNA]</scope>
    <source>
        <strain evidence="2 3">DSM 44104</strain>
    </source>
</reference>
<organism evidence="2 3">
    <name type="scientific">Pseudonocardia alni</name>
    <name type="common">Amycolata alni</name>
    <dbReference type="NCBI Taxonomy" id="33907"/>
    <lineage>
        <taxon>Bacteria</taxon>
        <taxon>Bacillati</taxon>
        <taxon>Actinomycetota</taxon>
        <taxon>Actinomycetes</taxon>
        <taxon>Pseudonocardiales</taxon>
        <taxon>Pseudonocardiaceae</taxon>
        <taxon>Pseudonocardia</taxon>
    </lineage>
</organism>
<dbReference type="RefSeq" id="WP_073577393.1">
    <property type="nucleotide sequence ID" value="NZ_JBICSI010000003.1"/>
</dbReference>